<dbReference type="FunFam" id="3.40.50.720:FF:000033">
    <property type="entry name" value="Adenylyltransferase and sulfurtransferase MOCS3"/>
    <property type="match status" value="1"/>
</dbReference>
<dbReference type="PANTHER" id="PTHR10953:SF102">
    <property type="entry name" value="ADENYLYLTRANSFERASE AND SULFURTRANSFERASE MOCS3"/>
    <property type="match status" value="1"/>
</dbReference>
<dbReference type="InterPro" id="IPR035985">
    <property type="entry name" value="Ubiquitin-activating_enz"/>
</dbReference>
<evidence type="ECO:0000256" key="3">
    <source>
        <dbReference type="ARBA" id="ARBA00022840"/>
    </source>
</evidence>
<organism evidence="5 6">
    <name type="scientific">Actinomyces ruminicola</name>
    <dbReference type="NCBI Taxonomy" id="332524"/>
    <lineage>
        <taxon>Bacteria</taxon>
        <taxon>Bacillati</taxon>
        <taxon>Actinomycetota</taxon>
        <taxon>Actinomycetes</taxon>
        <taxon>Actinomycetales</taxon>
        <taxon>Actinomycetaceae</taxon>
        <taxon>Actinomyces</taxon>
    </lineage>
</organism>
<keyword evidence="5" id="KW-0548">Nucleotidyltransferase</keyword>
<sequence length="270" mass="27916">MSAGESFPSLIDDARLRPLTTAERARYSRNVLVPGVGGRGQQRIRAARVLVVGAGGLGSPAVLYLAAAGVGTLGIIDDDDVAISNLQRQVLHTTAAAGRPKVDSARDAVTALNPDVEVVAHRLALTSANALELLRGWDVVVDATDNFPTRYLLSDTCVLLGIPLVHGAVLGLDGQVTIFDAARGPCYRCVHPIPPAPGAVPSCAEVGVLGVLPGIVGAMQAAEALKLVVGGARPLIGRMLVLDAWDGRGAELPIGKRPDCPACGPNSRDR</sequence>
<dbReference type="AlphaFoldDB" id="A0A1G9UIH9"/>
<keyword evidence="2" id="KW-0547">Nucleotide-binding</keyword>
<dbReference type="GO" id="GO:0016779">
    <property type="term" value="F:nucleotidyltransferase activity"/>
    <property type="evidence" value="ECO:0007669"/>
    <property type="project" value="UniProtKB-KW"/>
</dbReference>
<dbReference type="GO" id="GO:0008146">
    <property type="term" value="F:sulfotransferase activity"/>
    <property type="evidence" value="ECO:0007669"/>
    <property type="project" value="TreeGrafter"/>
</dbReference>
<protein>
    <submittedName>
        <fullName evidence="5">Molybdopterin or thiamine biosynthesis adenylyltransferase</fullName>
    </submittedName>
</protein>
<accession>A0A1G9UIH9</accession>
<dbReference type="InterPro" id="IPR000594">
    <property type="entry name" value="ThiF_NAD_FAD-bd"/>
</dbReference>
<dbReference type="NCBIfam" id="NF004281">
    <property type="entry name" value="PRK05690.1"/>
    <property type="match status" value="1"/>
</dbReference>
<keyword evidence="1 5" id="KW-0808">Transferase</keyword>
<evidence type="ECO:0000313" key="6">
    <source>
        <dbReference type="Proteomes" id="UP000199671"/>
    </source>
</evidence>
<proteinExistence type="predicted"/>
<dbReference type="CDD" id="cd00757">
    <property type="entry name" value="ThiF_MoeB_HesA_family"/>
    <property type="match status" value="1"/>
</dbReference>
<evidence type="ECO:0000256" key="2">
    <source>
        <dbReference type="ARBA" id="ARBA00022741"/>
    </source>
</evidence>
<dbReference type="GO" id="GO:0004792">
    <property type="term" value="F:thiosulfate-cyanide sulfurtransferase activity"/>
    <property type="evidence" value="ECO:0007669"/>
    <property type="project" value="TreeGrafter"/>
</dbReference>
<feature type="domain" description="THIF-type NAD/FAD binding fold" evidence="4">
    <location>
        <begin position="27"/>
        <end position="261"/>
    </location>
</feature>
<dbReference type="PANTHER" id="PTHR10953">
    <property type="entry name" value="UBIQUITIN-ACTIVATING ENZYME E1"/>
    <property type="match status" value="1"/>
</dbReference>
<dbReference type="GO" id="GO:0008641">
    <property type="term" value="F:ubiquitin-like modifier activating enzyme activity"/>
    <property type="evidence" value="ECO:0007669"/>
    <property type="project" value="InterPro"/>
</dbReference>
<evidence type="ECO:0000259" key="4">
    <source>
        <dbReference type="Pfam" id="PF00899"/>
    </source>
</evidence>
<reference evidence="5 6" key="1">
    <citation type="submission" date="2016-10" db="EMBL/GenBank/DDBJ databases">
        <authorList>
            <person name="de Groot N.N."/>
        </authorList>
    </citation>
    <scope>NUCLEOTIDE SEQUENCE [LARGE SCALE GENOMIC DNA]</scope>
    <source>
        <strain evidence="5 6">KPR-7B</strain>
    </source>
</reference>
<dbReference type="SUPFAM" id="SSF69572">
    <property type="entry name" value="Activating enzymes of the ubiquitin-like proteins"/>
    <property type="match status" value="1"/>
</dbReference>
<evidence type="ECO:0000313" key="5">
    <source>
        <dbReference type="EMBL" id="SDM59741.1"/>
    </source>
</evidence>
<gene>
    <name evidence="5" type="ORF">SAMN04487766_104117</name>
</gene>
<dbReference type="Pfam" id="PF00899">
    <property type="entry name" value="ThiF"/>
    <property type="match status" value="1"/>
</dbReference>
<dbReference type="GO" id="GO:0005829">
    <property type="term" value="C:cytosol"/>
    <property type="evidence" value="ECO:0007669"/>
    <property type="project" value="TreeGrafter"/>
</dbReference>
<name>A0A1G9UIH9_9ACTO</name>
<dbReference type="EMBL" id="FNHU01000004">
    <property type="protein sequence ID" value="SDM59741.1"/>
    <property type="molecule type" value="Genomic_DNA"/>
</dbReference>
<evidence type="ECO:0000256" key="1">
    <source>
        <dbReference type="ARBA" id="ARBA00022679"/>
    </source>
</evidence>
<dbReference type="Gene3D" id="3.40.50.720">
    <property type="entry name" value="NAD(P)-binding Rossmann-like Domain"/>
    <property type="match status" value="1"/>
</dbReference>
<dbReference type="Proteomes" id="UP000199671">
    <property type="component" value="Unassembled WGS sequence"/>
</dbReference>
<dbReference type="InterPro" id="IPR045886">
    <property type="entry name" value="ThiF/MoeB/HesA"/>
</dbReference>
<keyword evidence="3" id="KW-0067">ATP-binding</keyword>
<dbReference type="GO" id="GO:0005524">
    <property type="term" value="F:ATP binding"/>
    <property type="evidence" value="ECO:0007669"/>
    <property type="project" value="UniProtKB-KW"/>
</dbReference>